<sequence length="130" mass="15513">MWFVWAVLLEQYHVTIFILAMLYYCLRATSDYRLRRRLFEATAELDHDELHAQFKHAMWIAGLYAAKPFRPVVPHRKAEVALVLATVLRERIHSATEQPLPRSYLRSRRQLIREAKRYARAHNGEWLNPN</sequence>
<dbReference type="Proteomes" id="UP000199441">
    <property type="component" value="Unassembled WGS sequence"/>
</dbReference>
<evidence type="ECO:0000256" key="1">
    <source>
        <dbReference type="SAM" id="Phobius"/>
    </source>
</evidence>
<evidence type="ECO:0000313" key="2">
    <source>
        <dbReference type="EMBL" id="SDW64904.1"/>
    </source>
</evidence>
<keyword evidence="1" id="KW-1133">Transmembrane helix</keyword>
<organism evidence="2 3">
    <name type="scientific">Litoreibacter albidus</name>
    <dbReference type="NCBI Taxonomy" id="670155"/>
    <lineage>
        <taxon>Bacteria</taxon>
        <taxon>Pseudomonadati</taxon>
        <taxon>Pseudomonadota</taxon>
        <taxon>Alphaproteobacteria</taxon>
        <taxon>Rhodobacterales</taxon>
        <taxon>Roseobacteraceae</taxon>
        <taxon>Litoreibacter</taxon>
    </lineage>
</organism>
<keyword evidence="1" id="KW-0812">Transmembrane</keyword>
<accession>A0A1H2VAF6</accession>
<dbReference type="EMBL" id="FNOI01000002">
    <property type="protein sequence ID" value="SDW64904.1"/>
    <property type="molecule type" value="Genomic_DNA"/>
</dbReference>
<name>A0A1H2VAF6_9RHOB</name>
<proteinExistence type="predicted"/>
<dbReference type="AlphaFoldDB" id="A0A1H2VAF6"/>
<feature type="transmembrane region" description="Helical" evidence="1">
    <location>
        <begin position="12"/>
        <end position="29"/>
    </location>
</feature>
<keyword evidence="1" id="KW-0472">Membrane</keyword>
<evidence type="ECO:0000313" key="3">
    <source>
        <dbReference type="Proteomes" id="UP000199441"/>
    </source>
</evidence>
<dbReference type="STRING" id="670155.SAMN04488001_1449"/>
<gene>
    <name evidence="2" type="ORF">SAMN04488001_1449</name>
</gene>
<protein>
    <submittedName>
        <fullName evidence="2">Uncharacterized protein</fullName>
    </submittedName>
</protein>
<keyword evidence="3" id="KW-1185">Reference proteome</keyword>
<reference evidence="3" key="1">
    <citation type="submission" date="2016-10" db="EMBL/GenBank/DDBJ databases">
        <authorList>
            <person name="Varghese N."/>
            <person name="Submissions S."/>
        </authorList>
    </citation>
    <scope>NUCLEOTIDE SEQUENCE [LARGE SCALE GENOMIC DNA]</scope>
    <source>
        <strain evidence="3">DSM 26922</strain>
    </source>
</reference>